<protein>
    <submittedName>
        <fullName evidence="2">Uncharacterized protein</fullName>
    </submittedName>
</protein>
<sequence length="87" mass="9043">MPASCFGKGSSTVSQPTTPGADVAAPAAPFVSSCLVHAVSSFAIETPAVVVTSSPNGQSHIPIQDETEMGCWWRRIPLQVGTDLEET</sequence>
<reference evidence="2 3" key="1">
    <citation type="submission" date="2024-06" db="EMBL/GenBank/DDBJ databases">
        <title>A chromosome level genome sequence of Diviner's sage (Salvia divinorum).</title>
        <authorList>
            <person name="Ford S.A."/>
            <person name="Ro D.-K."/>
            <person name="Ness R.W."/>
            <person name="Phillips M.A."/>
        </authorList>
    </citation>
    <scope>NUCLEOTIDE SEQUENCE [LARGE SCALE GENOMIC DNA]</scope>
    <source>
        <strain evidence="2">SAF-2024a</strain>
        <tissue evidence="2">Leaf</tissue>
    </source>
</reference>
<accession>A0ABD1FS27</accession>
<dbReference type="AlphaFoldDB" id="A0ABD1FS27"/>
<feature type="compositionally biased region" description="Polar residues" evidence="1">
    <location>
        <begin position="9"/>
        <end position="18"/>
    </location>
</feature>
<organism evidence="2 3">
    <name type="scientific">Salvia divinorum</name>
    <name type="common">Maria pastora</name>
    <name type="synonym">Diviner's sage</name>
    <dbReference type="NCBI Taxonomy" id="28513"/>
    <lineage>
        <taxon>Eukaryota</taxon>
        <taxon>Viridiplantae</taxon>
        <taxon>Streptophyta</taxon>
        <taxon>Embryophyta</taxon>
        <taxon>Tracheophyta</taxon>
        <taxon>Spermatophyta</taxon>
        <taxon>Magnoliopsida</taxon>
        <taxon>eudicotyledons</taxon>
        <taxon>Gunneridae</taxon>
        <taxon>Pentapetalae</taxon>
        <taxon>asterids</taxon>
        <taxon>lamiids</taxon>
        <taxon>Lamiales</taxon>
        <taxon>Lamiaceae</taxon>
        <taxon>Nepetoideae</taxon>
        <taxon>Mentheae</taxon>
        <taxon>Salviinae</taxon>
        <taxon>Salvia</taxon>
        <taxon>Salvia subgen. Calosphace</taxon>
    </lineage>
</organism>
<dbReference type="EMBL" id="JBEAFC010000014">
    <property type="protein sequence ID" value="KAL1533591.1"/>
    <property type="molecule type" value="Genomic_DNA"/>
</dbReference>
<name>A0ABD1FS27_SALDI</name>
<keyword evidence="3" id="KW-1185">Reference proteome</keyword>
<feature type="region of interest" description="Disordered" evidence="1">
    <location>
        <begin position="1"/>
        <end position="20"/>
    </location>
</feature>
<evidence type="ECO:0000313" key="2">
    <source>
        <dbReference type="EMBL" id="KAL1533591.1"/>
    </source>
</evidence>
<gene>
    <name evidence="2" type="ORF">AAHA92_33455</name>
</gene>
<evidence type="ECO:0000256" key="1">
    <source>
        <dbReference type="SAM" id="MobiDB-lite"/>
    </source>
</evidence>
<proteinExistence type="predicted"/>
<comment type="caution">
    <text evidence="2">The sequence shown here is derived from an EMBL/GenBank/DDBJ whole genome shotgun (WGS) entry which is preliminary data.</text>
</comment>
<evidence type="ECO:0000313" key="3">
    <source>
        <dbReference type="Proteomes" id="UP001567538"/>
    </source>
</evidence>
<dbReference type="Proteomes" id="UP001567538">
    <property type="component" value="Unassembled WGS sequence"/>
</dbReference>